<dbReference type="Gene3D" id="3.40.225.10">
    <property type="entry name" value="Class II aldolase/adducin N-terminal domain"/>
    <property type="match status" value="1"/>
</dbReference>
<name>A0AAN7T9H6_9PEZI</name>
<dbReference type="PANTHER" id="PTHR10672:SF25">
    <property type="entry name" value="MEIOTICALLY UP-REGULATED GENE 14 PROTEIN"/>
    <property type="match status" value="1"/>
</dbReference>
<evidence type="ECO:0000313" key="3">
    <source>
        <dbReference type="EMBL" id="KAK5108036.1"/>
    </source>
</evidence>
<comment type="caution">
    <text evidence="3">The sequence shown here is derived from an EMBL/GenBank/DDBJ whole genome shotgun (WGS) entry which is preliminary data.</text>
</comment>
<dbReference type="InterPro" id="IPR036409">
    <property type="entry name" value="Aldolase_II/adducin_N_sf"/>
</dbReference>
<feature type="domain" description="Class II aldolase/adducin N-terminal" evidence="2">
    <location>
        <begin position="64"/>
        <end position="248"/>
    </location>
</feature>
<dbReference type="Proteomes" id="UP001310890">
    <property type="component" value="Unassembled WGS sequence"/>
</dbReference>
<dbReference type="PANTHER" id="PTHR10672">
    <property type="entry name" value="ADDUCIN"/>
    <property type="match status" value="1"/>
</dbReference>
<dbReference type="FunFam" id="3.40.225.10:FF:000009">
    <property type="entry name" value="Class II aldolase/adducin N-terminal"/>
    <property type="match status" value="1"/>
</dbReference>
<evidence type="ECO:0000259" key="2">
    <source>
        <dbReference type="SMART" id="SM01007"/>
    </source>
</evidence>
<proteinExistence type="predicted"/>
<organism evidence="3 4">
    <name type="scientific">Meristemomyces frigidus</name>
    <dbReference type="NCBI Taxonomy" id="1508187"/>
    <lineage>
        <taxon>Eukaryota</taxon>
        <taxon>Fungi</taxon>
        <taxon>Dikarya</taxon>
        <taxon>Ascomycota</taxon>
        <taxon>Pezizomycotina</taxon>
        <taxon>Dothideomycetes</taxon>
        <taxon>Dothideomycetidae</taxon>
        <taxon>Mycosphaerellales</taxon>
        <taxon>Teratosphaeriaceae</taxon>
        <taxon>Meristemomyces</taxon>
    </lineage>
</organism>
<dbReference type="SMART" id="SM01007">
    <property type="entry name" value="Aldolase_II"/>
    <property type="match status" value="1"/>
</dbReference>
<sequence>MAPSAVSPSTPNEDDRNTKTVAVHSSHEVTTKKKTPLEMISQGVSLPGIPTHPSFATHRTWMLEHMALAFRVFARKGYTEGMSGHISVRDPENPHAFWTNPLGRHFGLLKASDMILVNYSGEAIGGNMSRPANAAGFLIHSAVHRARPDVIAACHTHSPYGKAYSTFARRLEMLNQDVTYFYGEAQAVYAEFGGVVFTAEEGERLAGALGPRGKGMILRNHGLLTVGTTVDEAAYMYTLMERSCEIQLMVDAAAASGIPKVYVPEEAAKYTFEMASDPEALYWEFQPDLEYEEFMSGGAHMA</sequence>
<dbReference type="GO" id="GO:0005856">
    <property type="term" value="C:cytoskeleton"/>
    <property type="evidence" value="ECO:0007669"/>
    <property type="project" value="TreeGrafter"/>
</dbReference>
<evidence type="ECO:0000313" key="4">
    <source>
        <dbReference type="Proteomes" id="UP001310890"/>
    </source>
</evidence>
<evidence type="ECO:0000256" key="1">
    <source>
        <dbReference type="SAM" id="MobiDB-lite"/>
    </source>
</evidence>
<dbReference type="InterPro" id="IPR001303">
    <property type="entry name" value="Aldolase_II/adducin_N"/>
</dbReference>
<dbReference type="GO" id="GO:0051015">
    <property type="term" value="F:actin filament binding"/>
    <property type="evidence" value="ECO:0007669"/>
    <property type="project" value="TreeGrafter"/>
</dbReference>
<accession>A0AAN7T9H6</accession>
<dbReference type="SUPFAM" id="SSF53639">
    <property type="entry name" value="AraD/HMP-PK domain-like"/>
    <property type="match status" value="1"/>
</dbReference>
<dbReference type="InterPro" id="IPR051017">
    <property type="entry name" value="Aldolase-II_Adducin_sf"/>
</dbReference>
<dbReference type="Pfam" id="PF00596">
    <property type="entry name" value="Aldolase_II"/>
    <property type="match status" value="1"/>
</dbReference>
<dbReference type="NCBIfam" id="NF004855">
    <property type="entry name" value="PRK06208.1"/>
    <property type="match status" value="1"/>
</dbReference>
<dbReference type="EMBL" id="JAVRRL010000098">
    <property type="protein sequence ID" value="KAK5108036.1"/>
    <property type="molecule type" value="Genomic_DNA"/>
</dbReference>
<gene>
    <name evidence="3" type="ORF">LTR62_008871</name>
</gene>
<reference evidence="3" key="1">
    <citation type="submission" date="2023-08" db="EMBL/GenBank/DDBJ databases">
        <title>Black Yeasts Isolated from many extreme environments.</title>
        <authorList>
            <person name="Coleine C."/>
            <person name="Stajich J.E."/>
            <person name="Selbmann L."/>
        </authorList>
    </citation>
    <scope>NUCLEOTIDE SEQUENCE</scope>
    <source>
        <strain evidence="3">CCFEE 5401</strain>
    </source>
</reference>
<protein>
    <recommendedName>
        <fullName evidence="2">Class II aldolase/adducin N-terminal domain-containing protein</fullName>
    </recommendedName>
</protein>
<feature type="region of interest" description="Disordered" evidence="1">
    <location>
        <begin position="1"/>
        <end position="31"/>
    </location>
</feature>
<feature type="compositionally biased region" description="Polar residues" evidence="1">
    <location>
        <begin position="1"/>
        <end position="11"/>
    </location>
</feature>
<dbReference type="AlphaFoldDB" id="A0AAN7T9H6"/>